<proteinExistence type="predicted"/>
<accession>A0A225VUT2</accession>
<reference evidence="2" key="1">
    <citation type="submission" date="2017-03" db="EMBL/GenBank/DDBJ databases">
        <title>Phytopthora megakarya and P. palmivora, two closely related causual agents of cacao black pod achieved similar genome size and gene model numbers by different mechanisms.</title>
        <authorList>
            <person name="Ali S."/>
            <person name="Shao J."/>
            <person name="Larry D.J."/>
            <person name="Kronmiller B."/>
            <person name="Shen D."/>
            <person name="Strem M.D."/>
            <person name="Melnick R.L."/>
            <person name="Guiltinan M.J."/>
            <person name="Tyler B.M."/>
            <person name="Meinhardt L.W."/>
            <person name="Bailey B.A."/>
        </authorList>
    </citation>
    <scope>NUCLEOTIDE SEQUENCE [LARGE SCALE GENOMIC DNA]</scope>
    <source>
        <strain evidence="2">zdho120</strain>
    </source>
</reference>
<keyword evidence="2" id="KW-1185">Reference proteome</keyword>
<dbReference type="Proteomes" id="UP000198211">
    <property type="component" value="Unassembled WGS sequence"/>
</dbReference>
<dbReference type="AlphaFoldDB" id="A0A225VUT2"/>
<evidence type="ECO:0000313" key="2">
    <source>
        <dbReference type="Proteomes" id="UP000198211"/>
    </source>
</evidence>
<gene>
    <name evidence="1" type="ORF">PHMEG_00018243</name>
</gene>
<organism evidence="1 2">
    <name type="scientific">Phytophthora megakarya</name>
    <dbReference type="NCBI Taxonomy" id="4795"/>
    <lineage>
        <taxon>Eukaryota</taxon>
        <taxon>Sar</taxon>
        <taxon>Stramenopiles</taxon>
        <taxon>Oomycota</taxon>
        <taxon>Peronosporomycetes</taxon>
        <taxon>Peronosporales</taxon>
        <taxon>Peronosporaceae</taxon>
        <taxon>Phytophthora</taxon>
    </lineage>
</organism>
<protein>
    <submittedName>
        <fullName evidence="1">Uncharacterized protein</fullName>
    </submittedName>
</protein>
<comment type="caution">
    <text evidence="1">The sequence shown here is derived from an EMBL/GenBank/DDBJ whole genome shotgun (WGS) entry which is preliminary data.</text>
</comment>
<dbReference type="OrthoDB" id="113123at2759"/>
<dbReference type="EMBL" id="NBNE01002911">
    <property type="protein sequence ID" value="OWZ09105.1"/>
    <property type="molecule type" value="Genomic_DNA"/>
</dbReference>
<name>A0A225VUT2_9STRA</name>
<sequence length="88" mass="10001">MKPINWTNICTNVEVTDAQLLMADMKVFIIMKRQLVPCDGTGGLGRPHKMRYLLLGNMQDCHTVLTCQELNRVSVKEHGIHETQSNPH</sequence>
<evidence type="ECO:0000313" key="1">
    <source>
        <dbReference type="EMBL" id="OWZ09105.1"/>
    </source>
</evidence>